<accession>A0ACB7ZMI8</accession>
<comment type="caution">
    <text evidence="1">The sequence shown here is derived from an EMBL/GenBank/DDBJ whole genome shotgun (WGS) entry which is preliminary data.</text>
</comment>
<gene>
    <name evidence="1" type="ORF">Vadar_025438</name>
</gene>
<dbReference type="EMBL" id="CM037159">
    <property type="protein sequence ID" value="KAH7866820.1"/>
    <property type="molecule type" value="Genomic_DNA"/>
</dbReference>
<evidence type="ECO:0000313" key="1">
    <source>
        <dbReference type="EMBL" id="KAH7866820.1"/>
    </source>
</evidence>
<dbReference type="Proteomes" id="UP000828048">
    <property type="component" value="Chromosome 9"/>
</dbReference>
<evidence type="ECO:0000313" key="2">
    <source>
        <dbReference type="Proteomes" id="UP000828048"/>
    </source>
</evidence>
<organism evidence="1 2">
    <name type="scientific">Vaccinium darrowii</name>
    <dbReference type="NCBI Taxonomy" id="229202"/>
    <lineage>
        <taxon>Eukaryota</taxon>
        <taxon>Viridiplantae</taxon>
        <taxon>Streptophyta</taxon>
        <taxon>Embryophyta</taxon>
        <taxon>Tracheophyta</taxon>
        <taxon>Spermatophyta</taxon>
        <taxon>Magnoliopsida</taxon>
        <taxon>eudicotyledons</taxon>
        <taxon>Gunneridae</taxon>
        <taxon>Pentapetalae</taxon>
        <taxon>asterids</taxon>
        <taxon>Ericales</taxon>
        <taxon>Ericaceae</taxon>
        <taxon>Vaccinioideae</taxon>
        <taxon>Vaccinieae</taxon>
        <taxon>Vaccinium</taxon>
    </lineage>
</organism>
<reference evidence="1 2" key="1">
    <citation type="journal article" date="2021" name="Hortic Res">
        <title>High-quality reference genome and annotation aids understanding of berry development for evergreen blueberry (Vaccinium darrowii).</title>
        <authorList>
            <person name="Yu J."/>
            <person name="Hulse-Kemp A.M."/>
            <person name="Babiker E."/>
            <person name="Staton M."/>
        </authorList>
    </citation>
    <scope>NUCLEOTIDE SEQUENCE [LARGE SCALE GENOMIC DNA]</scope>
    <source>
        <strain evidence="2">cv. NJ 8807/NJ 8810</strain>
        <tissue evidence="1">Young leaf</tissue>
    </source>
</reference>
<proteinExistence type="predicted"/>
<name>A0ACB7ZMI8_9ERIC</name>
<sequence length="160" mass="17883">MASPPSRRTSDFSSTVNYPFTSEVNVANFVPLKLDPSNYLEWKPLMLNFIEINRLVGFVDGTIQPPPLPSPKAEEEQSQEQYRSWKRSDGLVRGWILVTVTEEILLKVVGLKTARNVWVALEQMLIFSPPESIDKPAKPLREEANGDDVTGGSGAERRVG</sequence>
<protein>
    <submittedName>
        <fullName evidence="1">Uncharacterized protein</fullName>
    </submittedName>
</protein>
<keyword evidence="2" id="KW-1185">Reference proteome</keyword>